<evidence type="ECO:0000256" key="1">
    <source>
        <dbReference type="SAM" id="MobiDB-lite"/>
    </source>
</evidence>
<feature type="region of interest" description="Disordered" evidence="1">
    <location>
        <begin position="1"/>
        <end position="21"/>
    </location>
</feature>
<dbReference type="EMBL" id="JACGCM010001844">
    <property type="protein sequence ID" value="KAF6148680.1"/>
    <property type="molecule type" value="Genomic_DNA"/>
</dbReference>
<evidence type="ECO:0000313" key="3">
    <source>
        <dbReference type="Proteomes" id="UP000541444"/>
    </source>
</evidence>
<sequence>MVQDEREVLPSNAEAAGASAGHGIEVAVEFKPVEHPVEPFDNDQPVKCPLPEPSILNDGRIWKERMSASTRRSSDLPTVREASSFTPEGNGIRSARPRSSHSNRSILPSLSAPEHNLVNLLEECNAAGI</sequence>
<feature type="region of interest" description="Disordered" evidence="1">
    <location>
        <begin position="67"/>
        <end position="112"/>
    </location>
</feature>
<dbReference type="AlphaFoldDB" id="A0A7J7M1J5"/>
<name>A0A7J7M1J5_9MAGN</name>
<comment type="caution">
    <text evidence="2">The sequence shown here is derived from an EMBL/GenBank/DDBJ whole genome shotgun (WGS) entry which is preliminary data.</text>
</comment>
<organism evidence="2 3">
    <name type="scientific">Kingdonia uniflora</name>
    <dbReference type="NCBI Taxonomy" id="39325"/>
    <lineage>
        <taxon>Eukaryota</taxon>
        <taxon>Viridiplantae</taxon>
        <taxon>Streptophyta</taxon>
        <taxon>Embryophyta</taxon>
        <taxon>Tracheophyta</taxon>
        <taxon>Spermatophyta</taxon>
        <taxon>Magnoliopsida</taxon>
        <taxon>Ranunculales</taxon>
        <taxon>Circaeasteraceae</taxon>
        <taxon>Kingdonia</taxon>
    </lineage>
</organism>
<reference evidence="2 3" key="1">
    <citation type="journal article" date="2020" name="IScience">
        <title>Genome Sequencing of the Endangered Kingdonia uniflora (Circaeasteraceae, Ranunculales) Reveals Potential Mechanisms of Evolutionary Specialization.</title>
        <authorList>
            <person name="Sun Y."/>
            <person name="Deng T."/>
            <person name="Zhang A."/>
            <person name="Moore M.J."/>
            <person name="Landis J.B."/>
            <person name="Lin N."/>
            <person name="Zhang H."/>
            <person name="Zhang X."/>
            <person name="Huang J."/>
            <person name="Zhang X."/>
            <person name="Sun H."/>
            <person name="Wang H."/>
        </authorList>
    </citation>
    <scope>NUCLEOTIDE SEQUENCE [LARGE SCALE GENOMIC DNA]</scope>
    <source>
        <strain evidence="2">TB1705</strain>
        <tissue evidence="2">Leaf</tissue>
    </source>
</reference>
<dbReference type="PANTHER" id="PTHR34196">
    <property type="entry name" value="OS02G0697700 PROTEIN"/>
    <property type="match status" value="1"/>
</dbReference>
<evidence type="ECO:0000313" key="2">
    <source>
        <dbReference type="EMBL" id="KAF6148680.1"/>
    </source>
</evidence>
<evidence type="ECO:0008006" key="4">
    <source>
        <dbReference type="Google" id="ProtNLM"/>
    </source>
</evidence>
<dbReference type="Proteomes" id="UP000541444">
    <property type="component" value="Unassembled WGS sequence"/>
</dbReference>
<dbReference type="PANTHER" id="PTHR34196:SF2">
    <property type="entry name" value="OS02G0697700 PROTEIN"/>
    <property type="match status" value="1"/>
</dbReference>
<keyword evidence="3" id="KW-1185">Reference proteome</keyword>
<gene>
    <name evidence="2" type="ORF">GIB67_042639</name>
</gene>
<accession>A0A7J7M1J5</accession>
<proteinExistence type="predicted"/>
<protein>
    <recommendedName>
        <fullName evidence="4">Cystic fibrosis transmembrane conductance regulator</fullName>
    </recommendedName>
</protein>
<dbReference type="OrthoDB" id="1909326at2759"/>